<protein>
    <submittedName>
        <fullName evidence="1">Uncharacterized protein</fullName>
    </submittedName>
</protein>
<organism evidence="1">
    <name type="scientific">Arundo donax</name>
    <name type="common">Giant reed</name>
    <name type="synonym">Donax arundinaceus</name>
    <dbReference type="NCBI Taxonomy" id="35708"/>
    <lineage>
        <taxon>Eukaryota</taxon>
        <taxon>Viridiplantae</taxon>
        <taxon>Streptophyta</taxon>
        <taxon>Embryophyta</taxon>
        <taxon>Tracheophyta</taxon>
        <taxon>Spermatophyta</taxon>
        <taxon>Magnoliopsida</taxon>
        <taxon>Liliopsida</taxon>
        <taxon>Poales</taxon>
        <taxon>Poaceae</taxon>
        <taxon>PACMAD clade</taxon>
        <taxon>Arundinoideae</taxon>
        <taxon>Arundineae</taxon>
        <taxon>Arundo</taxon>
    </lineage>
</organism>
<proteinExistence type="predicted"/>
<name>A0A0A9DPG7_ARUDO</name>
<accession>A0A0A9DPG7</accession>
<dbReference type="EMBL" id="GBRH01212258">
    <property type="protein sequence ID" value="JAD85637.1"/>
    <property type="molecule type" value="Transcribed_RNA"/>
</dbReference>
<reference evidence="1" key="2">
    <citation type="journal article" date="2015" name="Data Brief">
        <title>Shoot transcriptome of the giant reed, Arundo donax.</title>
        <authorList>
            <person name="Barrero R.A."/>
            <person name="Guerrero F.D."/>
            <person name="Moolhuijzen P."/>
            <person name="Goolsby J.A."/>
            <person name="Tidwell J."/>
            <person name="Bellgard S.E."/>
            <person name="Bellgard M.I."/>
        </authorList>
    </citation>
    <scope>NUCLEOTIDE SEQUENCE</scope>
    <source>
        <tissue evidence="1">Shoot tissue taken approximately 20 cm above the soil surface</tissue>
    </source>
</reference>
<sequence length="61" mass="7090">MLKVSWELAFISYCYPIQWYPFVRVLGLVSECLTICSKSMEVEALVLNRVVVVERAKMSLF</sequence>
<dbReference type="AlphaFoldDB" id="A0A0A9DPG7"/>
<reference evidence="1" key="1">
    <citation type="submission" date="2014-09" db="EMBL/GenBank/DDBJ databases">
        <authorList>
            <person name="Magalhaes I.L.F."/>
            <person name="Oliveira U."/>
            <person name="Santos F.R."/>
            <person name="Vidigal T.H.D.A."/>
            <person name="Brescovit A.D."/>
            <person name="Santos A.J."/>
        </authorList>
    </citation>
    <scope>NUCLEOTIDE SEQUENCE</scope>
    <source>
        <tissue evidence="1">Shoot tissue taken approximately 20 cm above the soil surface</tissue>
    </source>
</reference>
<evidence type="ECO:0000313" key="1">
    <source>
        <dbReference type="EMBL" id="JAD85637.1"/>
    </source>
</evidence>